<dbReference type="GO" id="GO:0016301">
    <property type="term" value="F:kinase activity"/>
    <property type="evidence" value="ECO:0007669"/>
    <property type="project" value="UniProtKB-KW"/>
</dbReference>
<accession>A0A3E2MRK3</accession>
<dbReference type="InterPro" id="IPR036388">
    <property type="entry name" value="WH-like_DNA-bd_sf"/>
</dbReference>
<dbReference type="AlphaFoldDB" id="A0A3E2MRK3"/>
<protein>
    <submittedName>
        <fullName evidence="6">Anaerobic nitric oxide reductase transcription regulator NorR</fullName>
    </submittedName>
</protein>
<dbReference type="Proteomes" id="UP000257451">
    <property type="component" value="Unassembled WGS sequence"/>
</dbReference>
<evidence type="ECO:0000256" key="2">
    <source>
        <dbReference type="ARBA" id="ARBA00022777"/>
    </source>
</evidence>
<keyword evidence="1" id="KW-0808">Transferase</keyword>
<dbReference type="GO" id="GO:0003723">
    <property type="term" value="F:RNA binding"/>
    <property type="evidence" value="ECO:0007669"/>
    <property type="project" value="InterPro"/>
</dbReference>
<gene>
    <name evidence="6" type="primary">norR</name>
    <name evidence="6" type="ORF">DAVIS_04242</name>
</gene>
<feature type="domain" description="ANTAR" evidence="5">
    <location>
        <begin position="177"/>
        <end position="238"/>
    </location>
</feature>
<dbReference type="Pfam" id="PF03861">
    <property type="entry name" value="ANTAR"/>
    <property type="match status" value="1"/>
</dbReference>
<evidence type="ECO:0000313" key="6">
    <source>
        <dbReference type="EMBL" id="RFZ35827.1"/>
    </source>
</evidence>
<comment type="caution">
    <text evidence="6">The sequence shown here is derived from an EMBL/GenBank/DDBJ whole genome shotgun (WGS) entry which is preliminary data.</text>
</comment>
<dbReference type="SMART" id="SM00065">
    <property type="entry name" value="GAF"/>
    <property type="match status" value="1"/>
</dbReference>
<evidence type="ECO:0000259" key="5">
    <source>
        <dbReference type="PROSITE" id="PS50921"/>
    </source>
</evidence>
<dbReference type="InterPro" id="IPR005561">
    <property type="entry name" value="ANTAR"/>
</dbReference>
<keyword evidence="3" id="KW-0805">Transcription regulation</keyword>
<dbReference type="InterPro" id="IPR011006">
    <property type="entry name" value="CheY-like_superfamily"/>
</dbReference>
<dbReference type="RefSeq" id="WP_117433039.1">
    <property type="nucleotide sequence ID" value="NZ_PEDF01000157.1"/>
</dbReference>
<proteinExistence type="predicted"/>
<dbReference type="InterPro" id="IPR003018">
    <property type="entry name" value="GAF"/>
</dbReference>
<dbReference type="SMART" id="SM01012">
    <property type="entry name" value="ANTAR"/>
    <property type="match status" value="1"/>
</dbReference>
<sequence length="250" mass="26269">MTSAEDNTDIADLQAGIGALAGLVADSLGLPDLLAQVATYAVRAIPGAEGAGVALLRVDRVDNIVEALAASAPFVADIDKIQYVTLKEGPGITTAKERRTVRSGSLGGEKMWPRFGPRVGRLGVHSALSLPLLVAGQVIGAISVYAHGKDVFDERAAELGKMFAAPAAVAVHNAQVLTQAKALTAQLQTALLTRPVIDQAIGLIRGRTGCSAEEALTQLREISQAEHRKMAEVAQQILDEAVRRARARRS</sequence>
<reference evidence="6 7" key="1">
    <citation type="journal article" date="2018" name="Sci. Rep.">
        <title>Extensive genomic diversity among Mycobacterium marinum strains revealed by whole genome sequencing.</title>
        <authorList>
            <person name="Das S."/>
            <person name="Pettersson B.M."/>
            <person name="Behra P.R."/>
            <person name="Mallick A."/>
            <person name="Cheramie M."/>
            <person name="Ramesh M."/>
            <person name="Shirreff L."/>
            <person name="DuCote T."/>
            <person name="Dasgupta S."/>
            <person name="Ennis D.G."/>
            <person name="Kirsebom L.A."/>
        </authorList>
    </citation>
    <scope>NUCLEOTIDE SEQUENCE [LARGE SCALE GENOMIC DNA]</scope>
    <source>
        <strain evidence="6 7">Davis1</strain>
    </source>
</reference>
<dbReference type="SUPFAM" id="SSF52172">
    <property type="entry name" value="CheY-like"/>
    <property type="match status" value="1"/>
</dbReference>
<dbReference type="InterPro" id="IPR012074">
    <property type="entry name" value="GAF_ANTAR"/>
</dbReference>
<dbReference type="Gene3D" id="3.30.450.40">
    <property type="match status" value="1"/>
</dbReference>
<name>A0A3E2MRK3_MYCMR</name>
<dbReference type="InterPro" id="IPR029016">
    <property type="entry name" value="GAF-like_dom_sf"/>
</dbReference>
<keyword evidence="4" id="KW-0804">Transcription</keyword>
<dbReference type="PROSITE" id="PS50921">
    <property type="entry name" value="ANTAR"/>
    <property type="match status" value="1"/>
</dbReference>
<evidence type="ECO:0000256" key="4">
    <source>
        <dbReference type="ARBA" id="ARBA00023163"/>
    </source>
</evidence>
<organism evidence="6 7">
    <name type="scientific">Mycobacterium marinum</name>
    <dbReference type="NCBI Taxonomy" id="1781"/>
    <lineage>
        <taxon>Bacteria</taxon>
        <taxon>Bacillati</taxon>
        <taxon>Actinomycetota</taxon>
        <taxon>Actinomycetes</taxon>
        <taxon>Mycobacteriales</taxon>
        <taxon>Mycobacteriaceae</taxon>
        <taxon>Mycobacterium</taxon>
        <taxon>Mycobacterium ulcerans group</taxon>
    </lineage>
</organism>
<dbReference type="Pfam" id="PF13185">
    <property type="entry name" value="GAF_2"/>
    <property type="match status" value="1"/>
</dbReference>
<evidence type="ECO:0000256" key="3">
    <source>
        <dbReference type="ARBA" id="ARBA00023015"/>
    </source>
</evidence>
<dbReference type="SUPFAM" id="SSF55781">
    <property type="entry name" value="GAF domain-like"/>
    <property type="match status" value="1"/>
</dbReference>
<dbReference type="Gene3D" id="1.10.10.10">
    <property type="entry name" value="Winged helix-like DNA-binding domain superfamily/Winged helix DNA-binding domain"/>
    <property type="match status" value="1"/>
</dbReference>
<evidence type="ECO:0000313" key="7">
    <source>
        <dbReference type="Proteomes" id="UP000257451"/>
    </source>
</evidence>
<dbReference type="PIRSF" id="PIRSF036625">
    <property type="entry name" value="GAF_ANTAR"/>
    <property type="match status" value="1"/>
</dbReference>
<keyword evidence="2" id="KW-0418">Kinase</keyword>
<dbReference type="EMBL" id="PEDF01000157">
    <property type="protein sequence ID" value="RFZ35827.1"/>
    <property type="molecule type" value="Genomic_DNA"/>
</dbReference>
<evidence type="ECO:0000256" key="1">
    <source>
        <dbReference type="ARBA" id="ARBA00022679"/>
    </source>
</evidence>